<dbReference type="EC" id="1.-.-.-" evidence="3"/>
<evidence type="ECO:0000259" key="2">
    <source>
        <dbReference type="Pfam" id="PF00296"/>
    </source>
</evidence>
<dbReference type="InterPro" id="IPR050766">
    <property type="entry name" value="Bact_Lucif_Oxidored"/>
</dbReference>
<dbReference type="NCBIfam" id="TIGR03558">
    <property type="entry name" value="oxido_grp_1"/>
    <property type="match status" value="1"/>
</dbReference>
<evidence type="ECO:0000313" key="4">
    <source>
        <dbReference type="Proteomes" id="UP000320801"/>
    </source>
</evidence>
<keyword evidence="3" id="KW-0560">Oxidoreductase</keyword>
<dbReference type="Pfam" id="PF00296">
    <property type="entry name" value="Bac_luciferase"/>
    <property type="match status" value="1"/>
</dbReference>
<reference evidence="3 4" key="1">
    <citation type="submission" date="2019-03" db="EMBL/GenBank/DDBJ databases">
        <title>Characterization of a novel Mycoplasma cynos real-time PCR assay.</title>
        <authorList>
            <person name="Tallmadge R.L."/>
            <person name="Mitchell P.K."/>
            <person name="Goodman L."/>
        </authorList>
    </citation>
    <scope>NUCLEOTIDE SEQUENCE [LARGE SCALE GENOMIC DNA]</scope>
    <source>
        <strain evidence="3 4">1642</strain>
    </source>
</reference>
<organism evidence="3 4">
    <name type="scientific">Mycoplasmopsis mucosicanis</name>
    <dbReference type="NCBI Taxonomy" id="458208"/>
    <lineage>
        <taxon>Bacteria</taxon>
        <taxon>Bacillati</taxon>
        <taxon>Mycoplasmatota</taxon>
        <taxon>Mycoplasmoidales</taxon>
        <taxon>Metamycoplasmataceae</taxon>
        <taxon>Mycoplasmopsis</taxon>
    </lineage>
</organism>
<dbReference type="Proteomes" id="UP000320801">
    <property type="component" value="Unassembled WGS sequence"/>
</dbReference>
<feature type="domain" description="Luciferase-like" evidence="2">
    <location>
        <begin position="19"/>
        <end position="114"/>
    </location>
</feature>
<dbReference type="SUPFAM" id="SSF51679">
    <property type="entry name" value="Bacterial luciferase-like"/>
    <property type="match status" value="1"/>
</dbReference>
<name>A0A507SJD1_9BACT</name>
<dbReference type="AlphaFoldDB" id="A0A507SJD1"/>
<gene>
    <name evidence="3" type="ORF">E1I18_03190</name>
</gene>
<keyword evidence="4" id="KW-1185">Reference proteome</keyword>
<dbReference type="RefSeq" id="WP_141484150.1">
    <property type="nucleotide sequence ID" value="NZ_SMDN01000015.1"/>
</dbReference>
<protein>
    <submittedName>
        <fullName evidence="3">MsnO8 family LLM class oxidoreductase</fullName>
        <ecNumber evidence="3">1.-.-.-</ecNumber>
    </submittedName>
</protein>
<dbReference type="GO" id="GO:0005829">
    <property type="term" value="C:cytosol"/>
    <property type="evidence" value="ECO:0007669"/>
    <property type="project" value="TreeGrafter"/>
</dbReference>
<comment type="caution">
    <text evidence="3">The sequence shown here is derived from an EMBL/GenBank/DDBJ whole genome shotgun (WGS) entry which is preliminary data.</text>
</comment>
<comment type="similarity">
    <text evidence="1">To bacterial alkanal monooxygenase alpha and beta chains.</text>
</comment>
<dbReference type="GO" id="GO:0016705">
    <property type="term" value="F:oxidoreductase activity, acting on paired donors, with incorporation or reduction of molecular oxygen"/>
    <property type="evidence" value="ECO:0007669"/>
    <property type="project" value="InterPro"/>
</dbReference>
<dbReference type="InterPro" id="IPR019949">
    <property type="entry name" value="CmoO-like"/>
</dbReference>
<accession>A0A507SJD1</accession>
<dbReference type="PANTHER" id="PTHR30137:SF6">
    <property type="entry name" value="LUCIFERASE-LIKE MONOOXYGENASE"/>
    <property type="match status" value="1"/>
</dbReference>
<evidence type="ECO:0000256" key="1">
    <source>
        <dbReference type="ARBA" id="ARBA00007789"/>
    </source>
</evidence>
<dbReference type="Gene3D" id="3.20.20.30">
    <property type="entry name" value="Luciferase-like domain"/>
    <property type="match status" value="1"/>
</dbReference>
<proteinExistence type="predicted"/>
<dbReference type="PANTHER" id="PTHR30137">
    <property type="entry name" value="LUCIFERASE-LIKE MONOOXYGENASE"/>
    <property type="match status" value="1"/>
</dbReference>
<dbReference type="InterPro" id="IPR036661">
    <property type="entry name" value="Luciferase-like_sf"/>
</dbReference>
<sequence>MKISVLEHGLYSKFSSPSQCYKELAELCEFAEKLNFYSYWISEHHAIDSLIISYPLLLLDYLASKSTKIKIGCGGIMLCDYQSFSIAEQINTLNLLQPNRFIFGFGYNPGTQKVAKLLNSNANVENFQQKLLEVNEFVNSNKANELKVNPVCEQKITPTLLLTSIKSAIFAAKNKFKMNYGWFLNPFKSNAKQVIDAYIQTYTQTWGKKPEDVAISINVVSGIDSKQVQKNLKTLLLYRIYLEKGRTFNSFPLYEDFTHEDFELLINLEEIMKENWVFCLNNIEDVAKINNLCKDLNVNHLMILPTMSNISDRKKALEYIANFYNNMNKKCLYSSIKVR</sequence>
<dbReference type="OrthoDB" id="9780518at2"/>
<dbReference type="InterPro" id="IPR011251">
    <property type="entry name" value="Luciferase-like_dom"/>
</dbReference>
<dbReference type="EMBL" id="SMDN01000015">
    <property type="protein sequence ID" value="TQC51331.1"/>
    <property type="molecule type" value="Genomic_DNA"/>
</dbReference>
<evidence type="ECO:0000313" key="3">
    <source>
        <dbReference type="EMBL" id="TQC51331.1"/>
    </source>
</evidence>